<comment type="caution">
    <text evidence="2">The sequence shown here is derived from an EMBL/GenBank/DDBJ whole genome shotgun (WGS) entry which is preliminary data.</text>
</comment>
<feature type="region of interest" description="Disordered" evidence="1">
    <location>
        <begin position="199"/>
        <end position="307"/>
    </location>
</feature>
<feature type="region of interest" description="Disordered" evidence="1">
    <location>
        <begin position="424"/>
        <end position="444"/>
    </location>
</feature>
<dbReference type="EMBL" id="BEGY01000051">
    <property type="protein sequence ID" value="GAX80307.1"/>
    <property type="molecule type" value="Genomic_DNA"/>
</dbReference>
<feature type="region of interest" description="Disordered" evidence="1">
    <location>
        <begin position="92"/>
        <end position="113"/>
    </location>
</feature>
<organism evidence="2 3">
    <name type="scientific">Chlamydomonas eustigma</name>
    <dbReference type="NCBI Taxonomy" id="1157962"/>
    <lineage>
        <taxon>Eukaryota</taxon>
        <taxon>Viridiplantae</taxon>
        <taxon>Chlorophyta</taxon>
        <taxon>core chlorophytes</taxon>
        <taxon>Chlorophyceae</taxon>
        <taxon>CS clade</taxon>
        <taxon>Chlamydomonadales</taxon>
        <taxon>Chlamydomonadaceae</taxon>
        <taxon>Chlamydomonas</taxon>
    </lineage>
</organism>
<dbReference type="Gene3D" id="1.25.40.90">
    <property type="match status" value="2"/>
</dbReference>
<feature type="region of interest" description="Disordered" evidence="1">
    <location>
        <begin position="474"/>
        <end position="500"/>
    </location>
</feature>
<dbReference type="AlphaFoldDB" id="A0A250XB48"/>
<feature type="compositionally biased region" description="Polar residues" evidence="1">
    <location>
        <begin position="425"/>
        <end position="444"/>
    </location>
</feature>
<sequence length="751" mass="77400">MLEAVQRYRAVENATSSTDDAPPVYLMDELAEMANCSPDQAEAIAEHVSKRLQNRSPIVKWKGEKDPFKGDSLNQRVRDSAKEVMEALYSSYQQQPANKPVPSSTSTGRMEGFGNTAYSLQSYNVPPNNGAGGGSGGGFSSAASSGRMVGFGSDGRYAQSLNRSGSQPVGADLTSTVTSAVGSIGGMILSQFSSNARDQATALHQRTGSHDDGNGYSDFSNRSSQSSSLLGSGRVAGSFGPATSNSSGSGGRGSGFSDPHTMSSLSGSASQQQLSQQQASRSDGLRNMNNSRLGTTAGPDLTPTSAFGSEEDLVGKICAPGGMRAAPDPEDLRLFVEAASSMDGLRVGELLMQKMDNTNMQVVLRSLYALESVLQIGSSQSCGEVAVMFQSDPGPVVRASGSKQPAVRDRAVRCLKMLLGEDYQHSSQTPDFPPSYNKSYATSQPVADPSPLVDLLGEDLISLPAAAASGHLAPSDPLGELTSGINNTPSQDATRMTSGNQSQQLFDPFCAMGVPVSTPTSVPLSSAGHVQQQQYGASVIGTMPASLVAPVAPLVSGVTAPLDDFFSSLSVTAGQSAAPATMTGVSTSGMPHSQYGQVAHQGSWTPSQASYSQASVSSHVSGSSGGLSGINSVVGMQNQVSPPNSHMGGFIPPLTGSGALHSDTLSALPVSGNGTSVLNGVNSVMMLPCQTLNVGLGAAGSVIGTTAPKTASAAPAPWLFPQNLSRQTAPLESPKPTNDNHAFDFVQDHLK</sequence>
<feature type="compositionally biased region" description="Low complexity" evidence="1">
    <location>
        <begin position="220"/>
        <end position="233"/>
    </location>
</feature>
<evidence type="ECO:0000256" key="1">
    <source>
        <dbReference type="SAM" id="MobiDB-lite"/>
    </source>
</evidence>
<keyword evidence="3" id="KW-1185">Reference proteome</keyword>
<feature type="compositionally biased region" description="Low complexity" evidence="1">
    <location>
        <begin position="263"/>
        <end position="282"/>
    </location>
</feature>
<dbReference type="OrthoDB" id="118154at2759"/>
<dbReference type="PANTHER" id="PTHR21514:SF0">
    <property type="entry name" value="AP-4 COMPLEX ACCESSORY SUBUNIT TEPSIN"/>
    <property type="match status" value="1"/>
</dbReference>
<dbReference type="InterPro" id="IPR008942">
    <property type="entry name" value="ENTH_VHS"/>
</dbReference>
<feature type="compositionally biased region" description="Polar residues" evidence="1">
    <location>
        <begin position="728"/>
        <end position="740"/>
    </location>
</feature>
<protein>
    <recommendedName>
        <fullName evidence="4">ENTH domain-containing protein</fullName>
    </recommendedName>
</protein>
<proteinExistence type="predicted"/>
<name>A0A250XB48_9CHLO</name>
<evidence type="ECO:0008006" key="4">
    <source>
        <dbReference type="Google" id="ProtNLM"/>
    </source>
</evidence>
<dbReference type="Proteomes" id="UP000232323">
    <property type="component" value="Unassembled WGS sequence"/>
</dbReference>
<feature type="compositionally biased region" description="Polar residues" evidence="1">
    <location>
        <begin position="92"/>
        <end position="108"/>
    </location>
</feature>
<accession>A0A250XB48</accession>
<dbReference type="PANTHER" id="PTHR21514">
    <property type="entry name" value="AP-4 COMPLEX ACCESSORY SUBUNIT TEPSIN"/>
    <property type="match status" value="1"/>
</dbReference>
<gene>
    <name evidence="2" type="ORF">CEUSTIGMA_g7745.t1</name>
</gene>
<evidence type="ECO:0000313" key="2">
    <source>
        <dbReference type="EMBL" id="GAX80307.1"/>
    </source>
</evidence>
<evidence type="ECO:0000313" key="3">
    <source>
        <dbReference type="Proteomes" id="UP000232323"/>
    </source>
</evidence>
<reference evidence="2 3" key="1">
    <citation type="submission" date="2017-08" db="EMBL/GenBank/DDBJ databases">
        <title>Acidophilic green algal genome provides insights into adaptation to an acidic environment.</title>
        <authorList>
            <person name="Hirooka S."/>
            <person name="Hirose Y."/>
            <person name="Kanesaki Y."/>
            <person name="Higuchi S."/>
            <person name="Fujiwara T."/>
            <person name="Onuma R."/>
            <person name="Era A."/>
            <person name="Ohbayashi R."/>
            <person name="Uzuka A."/>
            <person name="Nozaki H."/>
            <person name="Yoshikawa H."/>
            <person name="Miyagishima S.Y."/>
        </authorList>
    </citation>
    <scope>NUCLEOTIDE SEQUENCE [LARGE SCALE GENOMIC DNA]</scope>
    <source>
        <strain evidence="2 3">NIES-2499</strain>
    </source>
</reference>
<feature type="region of interest" description="Disordered" evidence="1">
    <location>
        <begin position="728"/>
        <end position="751"/>
    </location>
</feature>
<dbReference type="SUPFAM" id="SSF48464">
    <property type="entry name" value="ENTH/VHS domain"/>
    <property type="match status" value="1"/>
</dbReference>
<dbReference type="InterPro" id="IPR039273">
    <property type="entry name" value="TEPSIN"/>
</dbReference>
<feature type="compositionally biased region" description="Polar residues" evidence="1">
    <location>
        <begin position="483"/>
        <end position="500"/>
    </location>
</feature>
<dbReference type="GO" id="GO:0032588">
    <property type="term" value="C:trans-Golgi network membrane"/>
    <property type="evidence" value="ECO:0007669"/>
    <property type="project" value="TreeGrafter"/>
</dbReference>